<name>E0RVM4_BUTPB</name>
<dbReference type="InterPro" id="IPR007607">
    <property type="entry name" value="BacA/B"/>
</dbReference>
<reference evidence="3 4" key="1">
    <citation type="journal article" date="2010" name="PLoS ONE">
        <title>The glycobiome of the rumen bacterium Butyrivibrio proteoclasticus B316(T) highlights adaptation to a polysaccharide-rich environment.</title>
        <authorList>
            <person name="Kelly W.J."/>
            <person name="Leahy S.C."/>
            <person name="Altermann E."/>
            <person name="Yeoman C.J."/>
            <person name="Dunne J.C."/>
            <person name="Kong Z."/>
            <person name="Pacheco D.M."/>
            <person name="Li D."/>
            <person name="Noel S.J."/>
            <person name="Moon C.D."/>
            <person name="Cookson A.L."/>
            <person name="Attwood G.T."/>
        </authorList>
    </citation>
    <scope>NUCLEOTIDE SEQUENCE [LARGE SCALE GENOMIC DNA]</scope>
    <source>
        <strain evidence="4">ATCC 51982 / DSM 14932 / B316</strain>
    </source>
</reference>
<dbReference type="eggNOG" id="COG1664">
    <property type="taxonomic scope" value="Bacteria"/>
</dbReference>
<comment type="similarity">
    <text evidence="1">Belongs to the bactofilin family.</text>
</comment>
<organism evidence="3 4">
    <name type="scientific">Butyrivibrio proteoclasticus (strain ATCC 51982 / DSM 14932 / B316)</name>
    <name type="common">Clostridium proteoclasticum</name>
    <dbReference type="NCBI Taxonomy" id="515622"/>
    <lineage>
        <taxon>Bacteria</taxon>
        <taxon>Bacillati</taxon>
        <taxon>Bacillota</taxon>
        <taxon>Clostridia</taxon>
        <taxon>Lachnospirales</taxon>
        <taxon>Lachnospiraceae</taxon>
        <taxon>Butyrivibrio</taxon>
    </lineage>
</organism>
<evidence type="ECO:0000313" key="4">
    <source>
        <dbReference type="Proteomes" id="UP000001299"/>
    </source>
</evidence>
<proteinExistence type="inferred from homology"/>
<dbReference type="KEGG" id="bpb:bpr_I2449"/>
<evidence type="ECO:0008006" key="5">
    <source>
        <dbReference type="Google" id="ProtNLM"/>
    </source>
</evidence>
<dbReference type="PANTHER" id="PTHR35024:SF4">
    <property type="entry name" value="POLYMER-FORMING CYTOSKELETAL PROTEIN"/>
    <property type="match status" value="1"/>
</dbReference>
<dbReference type="AlphaFoldDB" id="E0RVM4"/>
<feature type="region of interest" description="Disordered" evidence="2">
    <location>
        <begin position="130"/>
        <end position="159"/>
    </location>
</feature>
<evidence type="ECO:0000256" key="2">
    <source>
        <dbReference type="SAM" id="MobiDB-lite"/>
    </source>
</evidence>
<dbReference type="RefSeq" id="WP_013281835.1">
    <property type="nucleotide sequence ID" value="NC_014387.1"/>
</dbReference>
<dbReference type="STRING" id="515622.bpr_I2449"/>
<dbReference type="EMBL" id="CP001810">
    <property type="protein sequence ID" value="ADL35182.1"/>
    <property type="molecule type" value="Genomic_DNA"/>
</dbReference>
<dbReference type="Proteomes" id="UP000001299">
    <property type="component" value="Chromosome 1"/>
</dbReference>
<evidence type="ECO:0000256" key="1">
    <source>
        <dbReference type="ARBA" id="ARBA00044755"/>
    </source>
</evidence>
<dbReference type="HOGENOM" id="CLU_072799_6_1_9"/>
<keyword evidence="4" id="KW-1185">Reference proteome</keyword>
<accession>E0RVM4</accession>
<gene>
    <name evidence="3" type="ordered locus">bpr_I2449</name>
</gene>
<dbReference type="PANTHER" id="PTHR35024">
    <property type="entry name" value="HYPOTHETICAL CYTOSOLIC PROTEIN"/>
    <property type="match status" value="1"/>
</dbReference>
<sequence length="159" mass="16390">MFGSKKDTTLDPSMEQVGTIIGPGAIIDGPLSTKDSARIDGTVNGNVTINGALIVGQDAKITGTVSCLNAYIAGEVNGNISSPKGKVEISDTGKVIGDVTCKGIIIDENAVFQGKCDMTNIDKSSATVAKERAAADKASDDSKPAEEKTNDNSQKEANK</sequence>
<dbReference type="Pfam" id="PF04519">
    <property type="entry name" value="Bactofilin"/>
    <property type="match status" value="1"/>
</dbReference>
<evidence type="ECO:0000313" key="3">
    <source>
        <dbReference type="EMBL" id="ADL35182.1"/>
    </source>
</evidence>
<protein>
    <recommendedName>
        <fullName evidence="5">Protein CcmA, bactofilin family</fullName>
    </recommendedName>
</protein>